<reference evidence="3 4" key="1">
    <citation type="submission" date="2014-12" db="EMBL/GenBank/DDBJ databases">
        <title>Complete genome sequence of Streptomyces vietnamensis strain GIMV4.0001, a genetic manipulable producer of the benzoisochromanequinone antibiotic granaticin.</title>
        <authorList>
            <person name="Deng M.R."/>
            <person name="Guo J."/>
            <person name="Ma L.Y."/>
            <person name="Feng G.D."/>
            <person name="Mo C.Y."/>
            <person name="Zhu H.H."/>
        </authorList>
    </citation>
    <scope>NUCLEOTIDE SEQUENCE [LARGE SCALE GENOMIC DNA]</scope>
    <source>
        <strain evidence="4">GIMV4.0001</strain>
    </source>
</reference>
<dbReference type="NCBIfam" id="NF040521">
    <property type="entry name" value="C45_proenzyme"/>
    <property type="match status" value="1"/>
</dbReference>
<dbReference type="InterPro" id="IPR047801">
    <property type="entry name" value="Peptidase_C45"/>
</dbReference>
<dbReference type="RefSeq" id="WP_041127778.1">
    <property type="nucleotide sequence ID" value="NZ_CP010407.1"/>
</dbReference>
<dbReference type="HOGENOM" id="CLU_037787_0_1_11"/>
<dbReference type="InterPro" id="IPR005079">
    <property type="entry name" value="Peptidase_C45_hydrolase"/>
</dbReference>
<feature type="region of interest" description="Disordered" evidence="1">
    <location>
        <begin position="1"/>
        <end position="22"/>
    </location>
</feature>
<dbReference type="PANTHER" id="PTHR34180:SF1">
    <property type="entry name" value="BETA-ALANYL-DOPAMINE_CARCININE HYDROLASE"/>
    <property type="match status" value="1"/>
</dbReference>
<evidence type="ECO:0000259" key="2">
    <source>
        <dbReference type="Pfam" id="PF03417"/>
    </source>
</evidence>
<dbReference type="STRING" id="362257.SVTN_03665"/>
<accession>A0A0B5I269</accession>
<proteinExistence type="predicted"/>
<feature type="compositionally biased region" description="Basic and acidic residues" evidence="1">
    <location>
        <begin position="12"/>
        <end position="22"/>
    </location>
</feature>
<feature type="domain" description="Peptidase C45 hydrolase" evidence="2">
    <location>
        <begin position="122"/>
        <end position="346"/>
    </location>
</feature>
<dbReference type="Gene3D" id="3.60.60.10">
    <property type="entry name" value="Penicillin V Acylase, Chain A"/>
    <property type="match status" value="1"/>
</dbReference>
<dbReference type="Gene3D" id="1.10.10.2120">
    <property type="match status" value="1"/>
</dbReference>
<gene>
    <name evidence="3" type="ORF">SVTN_03665</name>
</gene>
<dbReference type="InterPro" id="IPR047794">
    <property type="entry name" value="C45_proenzyme-like"/>
</dbReference>
<sequence>MKLHILRSTSTDPHDRGREIGTRHADQVRDVSARYLAHFKILGVLETTVRDIAAHSHEALRAWYPGLAEESDGIAEASGIEPWQVAAVGARTEVLAAAPAPGKGECTTAVYAPPAGGPPETIQTWDWHDSLTPDGLLLSLVTGTRRRVKLFTEFGTAAKIGVNDAGLGLHFNILRHRSDRATGGVPVHAVARRVLEEATTVAEARDIIASAKVSASTVLTVATYRDGRAAAASIEMSPSGFAVVRPDTDGWVVHTNHFLDAGLADGDAGTPETASVERYEHARAVRGGMTGRSAPERAAAFCGGDGAAAVVCVHADASQPGHEQWGTLLTASLDLPGFALEYRAGNPDTAAREGLDQF</sequence>
<name>A0A0B5I269_9ACTN</name>
<dbReference type="AlphaFoldDB" id="A0A0B5I269"/>
<dbReference type="KEGG" id="svt:SVTN_03665"/>
<organism evidence="3 4">
    <name type="scientific">Streptomyces vietnamensis</name>
    <dbReference type="NCBI Taxonomy" id="362257"/>
    <lineage>
        <taxon>Bacteria</taxon>
        <taxon>Bacillati</taxon>
        <taxon>Actinomycetota</taxon>
        <taxon>Actinomycetes</taxon>
        <taxon>Kitasatosporales</taxon>
        <taxon>Streptomycetaceae</taxon>
        <taxon>Streptomyces</taxon>
    </lineage>
</organism>
<dbReference type="Proteomes" id="UP000031774">
    <property type="component" value="Chromosome"/>
</dbReference>
<evidence type="ECO:0000313" key="3">
    <source>
        <dbReference type="EMBL" id="AJF63693.1"/>
    </source>
</evidence>
<dbReference type="EMBL" id="CP010407">
    <property type="protein sequence ID" value="AJF63693.1"/>
    <property type="molecule type" value="Genomic_DNA"/>
</dbReference>
<evidence type="ECO:0000256" key="1">
    <source>
        <dbReference type="SAM" id="MobiDB-lite"/>
    </source>
</evidence>
<keyword evidence="4" id="KW-1185">Reference proteome</keyword>
<dbReference type="PANTHER" id="PTHR34180">
    <property type="entry name" value="PEPTIDASE C45"/>
    <property type="match status" value="1"/>
</dbReference>
<evidence type="ECO:0000313" key="4">
    <source>
        <dbReference type="Proteomes" id="UP000031774"/>
    </source>
</evidence>
<protein>
    <submittedName>
        <fullName evidence="3">Peptidase C45</fullName>
    </submittedName>
</protein>
<dbReference type="Pfam" id="PF03417">
    <property type="entry name" value="AAT"/>
    <property type="match status" value="1"/>
</dbReference>